<name>A0A1F4VKF0_UNCKA</name>
<dbReference type="STRING" id="1802630.A3H26_02030"/>
<organism evidence="1 2">
    <name type="scientific">candidate division WWE3 bacterium RIFCSPLOWO2_12_FULL_36_10</name>
    <dbReference type="NCBI Taxonomy" id="1802630"/>
    <lineage>
        <taxon>Bacteria</taxon>
        <taxon>Katanobacteria</taxon>
    </lineage>
</organism>
<accession>A0A1F4VKF0</accession>
<comment type="caution">
    <text evidence="1">The sequence shown here is derived from an EMBL/GenBank/DDBJ whole genome shotgun (WGS) entry which is preliminary data.</text>
</comment>
<sequence>MTVTSNEYAQRLALLKAIAAEKKLRDTKEANWKAKAIALLTKLQQDTAGLLFLGVGDITDLLETLFTKKEFPEAQEVEVLHENKESVPVTAYFLYSLEVGMGDWSISVWSWNNKIKIFVRLLAK</sequence>
<dbReference type="EMBL" id="MEVN01000006">
    <property type="protein sequence ID" value="OGC57757.1"/>
    <property type="molecule type" value="Genomic_DNA"/>
</dbReference>
<dbReference type="AlphaFoldDB" id="A0A1F4VKF0"/>
<gene>
    <name evidence="1" type="ORF">A3H26_02030</name>
</gene>
<proteinExistence type="predicted"/>
<reference evidence="1 2" key="1">
    <citation type="journal article" date="2016" name="Nat. Commun.">
        <title>Thousands of microbial genomes shed light on interconnected biogeochemical processes in an aquifer system.</title>
        <authorList>
            <person name="Anantharaman K."/>
            <person name="Brown C.T."/>
            <person name="Hug L.A."/>
            <person name="Sharon I."/>
            <person name="Castelle C.J."/>
            <person name="Probst A.J."/>
            <person name="Thomas B.C."/>
            <person name="Singh A."/>
            <person name="Wilkins M.J."/>
            <person name="Karaoz U."/>
            <person name="Brodie E.L."/>
            <person name="Williams K.H."/>
            <person name="Hubbard S.S."/>
            <person name="Banfield J.F."/>
        </authorList>
    </citation>
    <scope>NUCLEOTIDE SEQUENCE [LARGE SCALE GENOMIC DNA]</scope>
</reference>
<evidence type="ECO:0000313" key="1">
    <source>
        <dbReference type="EMBL" id="OGC57757.1"/>
    </source>
</evidence>
<evidence type="ECO:0000313" key="2">
    <source>
        <dbReference type="Proteomes" id="UP000177763"/>
    </source>
</evidence>
<dbReference type="Proteomes" id="UP000177763">
    <property type="component" value="Unassembled WGS sequence"/>
</dbReference>
<protein>
    <submittedName>
        <fullName evidence="1">Uncharacterized protein</fullName>
    </submittedName>
</protein>